<sequence length="762" mass="86748">MLETVIDASTGTVPSEIDILRLKRELVAADFQGHSCDKCKDLRIPPLPGPSAHPRGESPPFLSIDTTEKEIRDDLAASGCRFWAMIQERLACIEVERDAKQREQEELAGCVPRDGYMTYEELFWMPCSVDSDFWRSRSPGVFWSGAVVWLNLQDVWSATDRPDTIRLHMAYDFRKGYLNSAIAVIIHISVPRRPEEVFQSLSRGDKTQWDHYWSKFLVVTYPGDLADMSQRCASTPVNLFPGSPTSMKLIGHWLRKCEVEHRCGIGNPPSSMPSMLLDVSDQTKVRLIQVPATMRERYITLSYCWGITTQAVMLNEHNREGLVSGINPQDFDPTIRDSITVTRELGFRFLWIDALCISQDDETLKARELGKMNEIYRNATFTIVASGADDVREGFLGQRVSTLDRTSHEKNSQITYVFRAEVDREGSKTGTPVILCPDQPEPRERWYERAWTLQEMLFSGRRLQYRPIQTTWVCYCAQKMTQECDSWTGAKKSAMLDMPDLAAQLYNRIMALFRNQHSHPPPMLIILEYWYDLLASRRSSPPSWGGEYLCGLWKSDLAFGLLWIGSGVLDPRADGQEKLPRPSWSWVSYPDRVHWPLLHKDVKQNEEFGISGCDVNLSTPDATFGDVNEARLYARGLIKHIPMPGKILENGLSVELNGQRVLIDFEREYEYGRDSECALSLLLVCNSIDTAEGIMLVEMNENERACGLINVWGQVDRRHLETWFGDKDDPTISEQPRNARVLFDPDVQVIVVALGSVSKPVA</sequence>
<dbReference type="RefSeq" id="XP_066673642.1">
    <property type="nucleotide sequence ID" value="XM_066806346.1"/>
</dbReference>
<proteinExistence type="predicted"/>
<evidence type="ECO:0000259" key="1">
    <source>
        <dbReference type="Pfam" id="PF06985"/>
    </source>
</evidence>
<dbReference type="Pfam" id="PF06985">
    <property type="entry name" value="HET"/>
    <property type="match status" value="1"/>
</dbReference>
<organism evidence="2 3">
    <name type="scientific">Apiospora hydei</name>
    <dbReference type="NCBI Taxonomy" id="1337664"/>
    <lineage>
        <taxon>Eukaryota</taxon>
        <taxon>Fungi</taxon>
        <taxon>Dikarya</taxon>
        <taxon>Ascomycota</taxon>
        <taxon>Pezizomycotina</taxon>
        <taxon>Sordariomycetes</taxon>
        <taxon>Xylariomycetidae</taxon>
        <taxon>Amphisphaeriales</taxon>
        <taxon>Apiosporaceae</taxon>
        <taxon>Apiospora</taxon>
    </lineage>
</organism>
<keyword evidence="3" id="KW-1185">Reference proteome</keyword>
<dbReference type="Proteomes" id="UP001433268">
    <property type="component" value="Unassembled WGS sequence"/>
</dbReference>
<evidence type="ECO:0000313" key="2">
    <source>
        <dbReference type="EMBL" id="KAK8091670.1"/>
    </source>
</evidence>
<protein>
    <recommendedName>
        <fullName evidence="1">Heterokaryon incompatibility domain-containing protein</fullName>
    </recommendedName>
</protein>
<reference evidence="2 3" key="1">
    <citation type="submission" date="2023-01" db="EMBL/GenBank/DDBJ databases">
        <title>Analysis of 21 Apiospora genomes using comparative genomics revels a genus with tremendous synthesis potential of carbohydrate active enzymes and secondary metabolites.</title>
        <authorList>
            <person name="Sorensen T."/>
        </authorList>
    </citation>
    <scope>NUCLEOTIDE SEQUENCE [LARGE SCALE GENOMIC DNA]</scope>
    <source>
        <strain evidence="2 3">CBS 114990</strain>
    </source>
</reference>
<feature type="domain" description="Heterokaryon incompatibility" evidence="1">
    <location>
        <begin position="298"/>
        <end position="455"/>
    </location>
</feature>
<comment type="caution">
    <text evidence="2">The sequence shown here is derived from an EMBL/GenBank/DDBJ whole genome shotgun (WGS) entry which is preliminary data.</text>
</comment>
<gene>
    <name evidence="2" type="ORF">PG997_002031</name>
</gene>
<dbReference type="EMBL" id="JAQQWN010000003">
    <property type="protein sequence ID" value="KAK8091670.1"/>
    <property type="molecule type" value="Genomic_DNA"/>
</dbReference>
<dbReference type="PANTHER" id="PTHR33112">
    <property type="entry name" value="DOMAIN PROTEIN, PUTATIVE-RELATED"/>
    <property type="match status" value="1"/>
</dbReference>
<accession>A0ABR1X8G7</accession>
<dbReference type="InterPro" id="IPR010730">
    <property type="entry name" value="HET"/>
</dbReference>
<name>A0ABR1X8G7_9PEZI</name>
<evidence type="ECO:0000313" key="3">
    <source>
        <dbReference type="Proteomes" id="UP001433268"/>
    </source>
</evidence>
<dbReference type="GeneID" id="92039406"/>
<dbReference type="PANTHER" id="PTHR33112:SF16">
    <property type="entry name" value="HETEROKARYON INCOMPATIBILITY DOMAIN-CONTAINING PROTEIN"/>
    <property type="match status" value="1"/>
</dbReference>